<keyword evidence="2 3" id="KW-0067">ATP-binding</keyword>
<reference evidence="3 4" key="1">
    <citation type="submission" date="2019-05" db="EMBL/GenBank/DDBJ databases">
        <title>Another draft genome of Portunus trituberculatus and its Hox gene families provides insights of decapod evolution.</title>
        <authorList>
            <person name="Jeong J.-H."/>
            <person name="Song I."/>
            <person name="Kim S."/>
            <person name="Choi T."/>
            <person name="Kim D."/>
            <person name="Ryu S."/>
            <person name="Kim W."/>
        </authorList>
    </citation>
    <scope>NUCLEOTIDE SEQUENCE [LARGE SCALE GENOMIC DNA]</scope>
    <source>
        <tissue evidence="3">Muscle</tissue>
    </source>
</reference>
<protein>
    <submittedName>
        <fullName evidence="3">ATP-dependent RNA helicase DHX36</fullName>
    </submittedName>
</protein>
<organism evidence="3 4">
    <name type="scientific">Portunus trituberculatus</name>
    <name type="common">Swimming crab</name>
    <name type="synonym">Neptunus trituberculatus</name>
    <dbReference type="NCBI Taxonomy" id="210409"/>
    <lineage>
        <taxon>Eukaryota</taxon>
        <taxon>Metazoa</taxon>
        <taxon>Ecdysozoa</taxon>
        <taxon>Arthropoda</taxon>
        <taxon>Crustacea</taxon>
        <taxon>Multicrustacea</taxon>
        <taxon>Malacostraca</taxon>
        <taxon>Eumalacostraca</taxon>
        <taxon>Eucarida</taxon>
        <taxon>Decapoda</taxon>
        <taxon>Pleocyemata</taxon>
        <taxon>Brachyura</taxon>
        <taxon>Eubrachyura</taxon>
        <taxon>Portunoidea</taxon>
        <taxon>Portunidae</taxon>
        <taxon>Portuninae</taxon>
        <taxon>Portunus</taxon>
    </lineage>
</organism>
<dbReference type="GO" id="GO:0005634">
    <property type="term" value="C:nucleus"/>
    <property type="evidence" value="ECO:0007669"/>
    <property type="project" value="TreeGrafter"/>
</dbReference>
<evidence type="ECO:0000313" key="4">
    <source>
        <dbReference type="Proteomes" id="UP000324222"/>
    </source>
</evidence>
<keyword evidence="2 3" id="KW-0347">Helicase</keyword>
<dbReference type="GO" id="GO:0005737">
    <property type="term" value="C:cytoplasm"/>
    <property type="evidence" value="ECO:0007669"/>
    <property type="project" value="TreeGrafter"/>
</dbReference>
<evidence type="ECO:0000256" key="1">
    <source>
        <dbReference type="ARBA" id="ARBA00022801"/>
    </source>
</evidence>
<dbReference type="GO" id="GO:0002151">
    <property type="term" value="F:G-quadruplex RNA binding"/>
    <property type="evidence" value="ECO:0007669"/>
    <property type="project" value="TreeGrafter"/>
</dbReference>
<proteinExistence type="predicted"/>
<keyword evidence="2 3" id="KW-0547">Nucleotide-binding</keyword>
<dbReference type="SUPFAM" id="SSF52540">
    <property type="entry name" value="P-loop containing nucleoside triphosphate hydrolases"/>
    <property type="match status" value="1"/>
</dbReference>
<dbReference type="GO" id="GO:0003724">
    <property type="term" value="F:RNA helicase activity"/>
    <property type="evidence" value="ECO:0007669"/>
    <property type="project" value="TreeGrafter"/>
</dbReference>
<accession>A0A5B7E2B0</accession>
<keyword evidence="1" id="KW-0378">Hydrolase</keyword>
<evidence type="ECO:0000256" key="2">
    <source>
        <dbReference type="ARBA" id="ARBA00022806"/>
    </source>
</evidence>
<name>A0A5B7E2B0_PORTR</name>
<dbReference type="Proteomes" id="UP000324222">
    <property type="component" value="Unassembled WGS sequence"/>
</dbReference>
<evidence type="ECO:0000313" key="3">
    <source>
        <dbReference type="EMBL" id="MPC27545.1"/>
    </source>
</evidence>
<dbReference type="GO" id="GO:0016787">
    <property type="term" value="F:hydrolase activity"/>
    <property type="evidence" value="ECO:0007669"/>
    <property type="project" value="UniProtKB-KW"/>
</dbReference>
<dbReference type="Gene3D" id="3.40.50.300">
    <property type="entry name" value="P-loop containing nucleotide triphosphate hydrolases"/>
    <property type="match status" value="1"/>
</dbReference>
<dbReference type="PANTHER" id="PTHR18934">
    <property type="entry name" value="ATP-DEPENDENT RNA HELICASE"/>
    <property type="match status" value="1"/>
</dbReference>
<dbReference type="OrthoDB" id="6375653at2759"/>
<gene>
    <name evidence="3" type="primary">DHX36</name>
    <name evidence="3" type="ORF">E2C01_020718</name>
</gene>
<keyword evidence="4" id="KW-1185">Reference proteome</keyword>
<dbReference type="InterPro" id="IPR027417">
    <property type="entry name" value="P-loop_NTPase"/>
</dbReference>
<dbReference type="EMBL" id="VSRR010001765">
    <property type="protein sequence ID" value="MPC27545.1"/>
    <property type="molecule type" value="Genomic_DNA"/>
</dbReference>
<sequence>MHQRNLNVLGNHWISRATSQQRAGRTGRVQPGEVFHLYSSEVHQAMSAFPVPEIMRIPLEHVILQCKVRGGEVR</sequence>
<dbReference type="GO" id="GO:0003678">
    <property type="term" value="F:DNA helicase activity"/>
    <property type="evidence" value="ECO:0007669"/>
    <property type="project" value="TreeGrafter"/>
</dbReference>
<dbReference type="AlphaFoldDB" id="A0A5B7E2B0"/>
<comment type="caution">
    <text evidence="3">The sequence shown here is derived from an EMBL/GenBank/DDBJ whole genome shotgun (WGS) entry which is preliminary data.</text>
</comment>
<dbReference type="PANTHER" id="PTHR18934:SF257">
    <property type="entry name" value="ATP-DEPENDENT RNA HELICASE DHX30"/>
    <property type="match status" value="1"/>
</dbReference>